<dbReference type="SMART" id="SM01061">
    <property type="entry name" value="CAT_RBD"/>
    <property type="match status" value="1"/>
</dbReference>
<proteinExistence type="predicted"/>
<reference evidence="3 4" key="1">
    <citation type="submission" date="2018-05" db="EMBL/GenBank/DDBJ databases">
        <title>Genome comparison of Eubacterium sp.</title>
        <authorList>
            <person name="Feng Y."/>
            <person name="Sanchez-Andrea I."/>
            <person name="Stams A.J.M."/>
            <person name="De Vos W.M."/>
        </authorList>
    </citation>
    <scope>NUCLEOTIDE SEQUENCE [LARGE SCALE GENOMIC DNA]</scope>
    <source>
        <strain evidence="3 4">YI</strain>
    </source>
</reference>
<dbReference type="PROSITE" id="PS51372">
    <property type="entry name" value="PRD_2"/>
    <property type="match status" value="2"/>
</dbReference>
<feature type="domain" description="PRD" evidence="2">
    <location>
        <begin position="67"/>
        <end position="171"/>
    </location>
</feature>
<keyword evidence="1" id="KW-0677">Repeat</keyword>
<dbReference type="InterPro" id="IPR050661">
    <property type="entry name" value="BglG_antiterminators"/>
</dbReference>
<organism evidence="3 4">
    <name type="scientific">Eubacterium maltosivorans</name>
    <dbReference type="NCBI Taxonomy" id="2041044"/>
    <lineage>
        <taxon>Bacteria</taxon>
        <taxon>Bacillati</taxon>
        <taxon>Bacillota</taxon>
        <taxon>Clostridia</taxon>
        <taxon>Eubacteriales</taxon>
        <taxon>Eubacteriaceae</taxon>
        <taxon>Eubacterium</taxon>
    </lineage>
</organism>
<keyword evidence="4" id="KW-1185">Reference proteome</keyword>
<dbReference type="InterPro" id="IPR036650">
    <property type="entry name" value="CAT_RNA-bd_dom_sf"/>
</dbReference>
<dbReference type="RefSeq" id="WP_096919276.1">
    <property type="nucleotide sequence ID" value="NZ_CABJDW020000004.1"/>
</dbReference>
<feature type="domain" description="PRD" evidence="2">
    <location>
        <begin position="172"/>
        <end position="274"/>
    </location>
</feature>
<dbReference type="InterPro" id="IPR011608">
    <property type="entry name" value="PRD"/>
</dbReference>
<dbReference type="PANTHER" id="PTHR30185:SF16">
    <property type="entry name" value="PROTEIN GLCT"/>
    <property type="match status" value="1"/>
</dbReference>
<evidence type="ECO:0000256" key="1">
    <source>
        <dbReference type="ARBA" id="ARBA00022737"/>
    </source>
</evidence>
<evidence type="ECO:0000259" key="2">
    <source>
        <dbReference type="PROSITE" id="PS51372"/>
    </source>
</evidence>
<dbReference type="GO" id="GO:0006355">
    <property type="term" value="P:regulation of DNA-templated transcription"/>
    <property type="evidence" value="ECO:0007669"/>
    <property type="project" value="InterPro"/>
</dbReference>
<name>A0A4P9CFL4_EUBML</name>
<dbReference type="Gene3D" id="2.30.24.10">
    <property type="entry name" value="CAT RNA-binding domain"/>
    <property type="match status" value="1"/>
</dbReference>
<dbReference type="Proteomes" id="UP000218387">
    <property type="component" value="Chromosome"/>
</dbReference>
<dbReference type="KEGG" id="emt:CPZ25_020430"/>
<dbReference type="PANTHER" id="PTHR30185">
    <property type="entry name" value="CRYPTIC BETA-GLUCOSIDE BGL OPERON ANTITERMINATOR"/>
    <property type="match status" value="1"/>
</dbReference>
<sequence length="274" mass="31522">MYCVKKVLNNNAVLAVDLRRKEEVIFLGKGVGFNKKVNQPFEDPKSVKKYHLQKETSKGPSDKLISAVDPVYLEIANDIIRLSEEKFKAVDTNILLPLADHIAFSIVRMNSRMDLSNPFSEDIRLLFEEEYAIAEKGREIIRERTGYSIPDDEVSYITLYIHSALSDTQVSQSLKIPVIIRESIERIEKECGVRIDRGSFAYNRLLYHIKCMLARVHNNEKLNSDMIEFTKEKCAYAFEVAGEICEKLSHELGEQFTEKEVSYLALHIERIRSA</sequence>
<evidence type="ECO:0000313" key="4">
    <source>
        <dbReference type="Proteomes" id="UP000218387"/>
    </source>
</evidence>
<dbReference type="SUPFAM" id="SSF63520">
    <property type="entry name" value="PTS-regulatory domain, PRD"/>
    <property type="match status" value="2"/>
</dbReference>
<dbReference type="InterPro" id="IPR004341">
    <property type="entry name" value="CAT_RNA-bd_dom"/>
</dbReference>
<dbReference type="Pfam" id="PF03123">
    <property type="entry name" value="CAT_RBD"/>
    <property type="match status" value="1"/>
</dbReference>
<protein>
    <submittedName>
        <fullName evidence="3">PRD domain-containing protein</fullName>
    </submittedName>
</protein>
<gene>
    <name evidence="3" type="ORF">CPZ25_020430</name>
</gene>
<dbReference type="AlphaFoldDB" id="A0A4P9CFL4"/>
<dbReference type="Gene3D" id="1.10.1790.10">
    <property type="entry name" value="PRD domain"/>
    <property type="match status" value="2"/>
</dbReference>
<dbReference type="SUPFAM" id="SSF50151">
    <property type="entry name" value="SacY-like RNA-binding domain"/>
    <property type="match status" value="1"/>
</dbReference>
<accession>A0A4P9CFL4</accession>
<dbReference type="EMBL" id="CP029487">
    <property type="protein sequence ID" value="QCT73572.1"/>
    <property type="molecule type" value="Genomic_DNA"/>
</dbReference>
<dbReference type="Pfam" id="PF00874">
    <property type="entry name" value="PRD"/>
    <property type="match status" value="2"/>
</dbReference>
<dbReference type="GO" id="GO:0003723">
    <property type="term" value="F:RNA binding"/>
    <property type="evidence" value="ECO:0007669"/>
    <property type="project" value="InterPro"/>
</dbReference>
<dbReference type="InterPro" id="IPR036634">
    <property type="entry name" value="PRD_sf"/>
</dbReference>
<evidence type="ECO:0000313" key="3">
    <source>
        <dbReference type="EMBL" id="QCT73572.1"/>
    </source>
</evidence>